<protein>
    <submittedName>
        <fullName evidence="1">Uncharacterized protein</fullName>
    </submittedName>
</protein>
<organism evidence="1 2">
    <name type="scientific">Pseudomonas denitrificans</name>
    <dbReference type="NCBI Taxonomy" id="43306"/>
    <lineage>
        <taxon>Bacteria</taxon>
        <taxon>Pseudomonadati</taxon>
        <taxon>Pseudomonadota</taxon>
        <taxon>Gammaproteobacteria</taxon>
        <taxon>Pseudomonadales</taxon>
        <taxon>Pseudomonadaceae</taxon>
        <taxon>Halopseudomonas</taxon>
    </lineage>
</organism>
<dbReference type="OrthoDB" id="6892512at2"/>
<dbReference type="EMBL" id="CP043626">
    <property type="protein sequence ID" value="QEY70490.1"/>
    <property type="molecule type" value="Genomic_DNA"/>
</dbReference>
<accession>A0A9X7MYL8</accession>
<name>A0A9X7MYL8_PSEDE</name>
<reference evidence="1 2" key="1">
    <citation type="submission" date="2019-09" db="EMBL/GenBank/DDBJ databases">
        <title>Prosopis cineraria nodule microbiome.</title>
        <authorList>
            <person name="Chaluvadi S.R."/>
            <person name="Ali R."/>
            <person name="Wang X."/>
        </authorList>
    </citation>
    <scope>NUCLEOTIDE SEQUENCE [LARGE SCALE GENOMIC DNA]</scope>
    <source>
        <strain evidence="1 2">BG1</strain>
    </source>
</reference>
<gene>
    <name evidence="1" type="ORF">F1C79_01785</name>
</gene>
<dbReference type="KEGG" id="pden:F1C79_01785"/>
<keyword evidence="2" id="KW-1185">Reference proteome</keyword>
<evidence type="ECO:0000313" key="1">
    <source>
        <dbReference type="EMBL" id="QEY70490.1"/>
    </source>
</evidence>
<dbReference type="RefSeq" id="WP_151186315.1">
    <property type="nucleotide sequence ID" value="NZ_CP043626.1"/>
</dbReference>
<dbReference type="AlphaFoldDB" id="A0A9X7MYL8"/>
<sequence>MSKFKVGDLALLLMDVEQIKAGSVVELLMPLEAGRIVREKGGDQIRVLEHSWAFYHGEEPNRACGFCPERYLMPLRGDFQPEQKKAKEEAA</sequence>
<evidence type="ECO:0000313" key="2">
    <source>
        <dbReference type="Proteomes" id="UP000326659"/>
    </source>
</evidence>
<proteinExistence type="predicted"/>
<dbReference type="Proteomes" id="UP000326659">
    <property type="component" value="Chromosome"/>
</dbReference>